<dbReference type="EMBL" id="FMHV01000002">
    <property type="protein sequence ID" value="SCL39461.1"/>
    <property type="molecule type" value="Genomic_DNA"/>
</dbReference>
<organism evidence="1 2">
    <name type="scientific">Micromonospora rhizosphaerae</name>
    <dbReference type="NCBI Taxonomy" id="568872"/>
    <lineage>
        <taxon>Bacteria</taxon>
        <taxon>Bacillati</taxon>
        <taxon>Actinomycetota</taxon>
        <taxon>Actinomycetes</taxon>
        <taxon>Micromonosporales</taxon>
        <taxon>Micromonosporaceae</taxon>
        <taxon>Micromonospora</taxon>
    </lineage>
</organism>
<reference evidence="2" key="1">
    <citation type="submission" date="2016-06" db="EMBL/GenBank/DDBJ databases">
        <authorList>
            <person name="Varghese N."/>
            <person name="Submissions Spin"/>
        </authorList>
    </citation>
    <scope>NUCLEOTIDE SEQUENCE [LARGE SCALE GENOMIC DNA]</scope>
    <source>
        <strain evidence="2">DSM 45431</strain>
    </source>
</reference>
<dbReference type="STRING" id="568872.GA0070624_6575"/>
<protein>
    <submittedName>
        <fullName evidence="1">Uncharacterized protein</fullName>
    </submittedName>
</protein>
<dbReference type="Proteomes" id="UP000199413">
    <property type="component" value="Unassembled WGS sequence"/>
</dbReference>
<keyword evidence="2" id="KW-1185">Reference proteome</keyword>
<evidence type="ECO:0000313" key="2">
    <source>
        <dbReference type="Proteomes" id="UP000199413"/>
    </source>
</evidence>
<gene>
    <name evidence="1" type="ORF">GA0070624_6575</name>
</gene>
<sequence>MLTWPEYAWRFAGRVPRTAFRPAPRVAAALRATRLTAGTLAGEVWPEQWVTLFRLLR</sequence>
<evidence type="ECO:0000313" key="1">
    <source>
        <dbReference type="EMBL" id="SCL39461.1"/>
    </source>
</evidence>
<dbReference type="AlphaFoldDB" id="A0A1C6TCH6"/>
<proteinExistence type="predicted"/>
<name>A0A1C6TCH6_9ACTN</name>
<accession>A0A1C6TCH6</accession>